<dbReference type="Pfam" id="PF22548">
    <property type="entry name" value="AEP-TOTE"/>
    <property type="match status" value="1"/>
</dbReference>
<dbReference type="EMBL" id="LAZR01005661">
    <property type="protein sequence ID" value="KKM98137.1"/>
    <property type="molecule type" value="Genomic_DNA"/>
</dbReference>
<reference evidence="2" key="1">
    <citation type="journal article" date="2015" name="Nature">
        <title>Complex archaea that bridge the gap between prokaryotes and eukaryotes.</title>
        <authorList>
            <person name="Spang A."/>
            <person name="Saw J.H."/>
            <person name="Jorgensen S.L."/>
            <person name="Zaremba-Niedzwiedzka K."/>
            <person name="Martijn J."/>
            <person name="Lind A.E."/>
            <person name="van Eijk R."/>
            <person name="Schleper C."/>
            <person name="Guy L."/>
            <person name="Ettema T.J."/>
        </authorList>
    </citation>
    <scope>NUCLEOTIDE SEQUENCE</scope>
</reference>
<evidence type="ECO:0000313" key="2">
    <source>
        <dbReference type="EMBL" id="KKM98137.1"/>
    </source>
</evidence>
<feature type="domain" description="TOTE conflict system primase" evidence="1">
    <location>
        <begin position="33"/>
        <end position="191"/>
    </location>
</feature>
<comment type="caution">
    <text evidence="2">The sequence shown here is derived from an EMBL/GenBank/DDBJ whole genome shotgun (WGS) entry which is preliminary data.</text>
</comment>
<evidence type="ECO:0000259" key="1">
    <source>
        <dbReference type="Pfam" id="PF22548"/>
    </source>
</evidence>
<sequence>MNATVKNIRSFFVGRSDAYGLYPNSIHPNNKPFKKEAPLNDKIIQDHLDQKKTIGIYYAYNIEGMWYCGFCTIDIGLHGETNVKKIKTELGPLTYEVRKGVIEHYNIKPNDILRDFSGEGYHISTKFAKNTTLSRAHDFAEDLKRFLKDKYSLDEEIFPKQALLNDNGYGNFVKLPLSLNRKNGEYCEILDDFDLSKQGEGYKIPDYIPHDVISKQINRVKENKGNSIPIKINVKDANFTHFFDKVKPCFKAIILGKLSTHGKKGRGHYMNITLCNILQYIGASKDIRIKAFENQPEFDYKLTKYYVEKLEKSFKFRHIRGLTCDKIQEKGLCLKFLEGECNNGE</sequence>
<name>A0A0F9PY90_9ZZZZ</name>
<protein>
    <recommendedName>
        <fullName evidence="1">TOTE conflict system primase domain-containing protein</fullName>
    </recommendedName>
</protein>
<accession>A0A0F9PY90</accession>
<gene>
    <name evidence="2" type="ORF">LCGC14_1160960</name>
</gene>
<dbReference type="AlphaFoldDB" id="A0A0F9PY90"/>
<dbReference type="InterPro" id="IPR054347">
    <property type="entry name" value="TOTE_primase"/>
</dbReference>
<organism evidence="2">
    <name type="scientific">marine sediment metagenome</name>
    <dbReference type="NCBI Taxonomy" id="412755"/>
    <lineage>
        <taxon>unclassified sequences</taxon>
        <taxon>metagenomes</taxon>
        <taxon>ecological metagenomes</taxon>
    </lineage>
</organism>
<proteinExistence type="predicted"/>